<feature type="chain" id="PRO_5046918213" evidence="10">
    <location>
        <begin position="26"/>
        <end position="314"/>
    </location>
</feature>
<sequence>MKTERGVLILSALMALLVGSAAVTAASVTHSQAILLDGLFNLVYFLVALVTVRISALTAQPDDRKFPFGYGYFESLVNAGKGLLILGVSLFALGDAVLALFAGGRAIVAGPAILYALFATLTCSFTAWTLYRAKERLDTPLVRADFENWLINSLISGSVLLTFSFIPVARWLGWQQIVPYVDSVLVIAVVLFCLGMPIRMARGALRELLNRAPPRQLRRPVRAAIEGALADLTVRQLEVRMVRPGRQLYVMTHVVLPADYAPAGGLAELDQVRERLRRAVAGVCPNTVTDTLFTADPKWAAPCTPDQQTRPVSR</sequence>
<name>A0ABY2XKA4_9GAMM</name>
<dbReference type="Pfam" id="PF01545">
    <property type="entry name" value="Cation_efflux"/>
    <property type="match status" value="1"/>
</dbReference>
<evidence type="ECO:0000313" key="13">
    <source>
        <dbReference type="Proteomes" id="UP000739180"/>
    </source>
</evidence>
<dbReference type="InterPro" id="IPR050291">
    <property type="entry name" value="CDF_Transporter"/>
</dbReference>
<evidence type="ECO:0000256" key="6">
    <source>
        <dbReference type="ARBA" id="ARBA00022906"/>
    </source>
</evidence>
<dbReference type="EMBL" id="VCQT01000038">
    <property type="protein sequence ID" value="TMW11985.1"/>
    <property type="molecule type" value="Genomic_DNA"/>
</dbReference>
<dbReference type="InterPro" id="IPR027469">
    <property type="entry name" value="Cation_efflux_TMD_sf"/>
</dbReference>
<keyword evidence="3" id="KW-0813">Transport</keyword>
<dbReference type="SUPFAM" id="SSF161111">
    <property type="entry name" value="Cation efflux protein transmembrane domain-like"/>
    <property type="match status" value="1"/>
</dbReference>
<dbReference type="InterPro" id="IPR002524">
    <property type="entry name" value="Cation_efflux"/>
</dbReference>
<organism evidence="12 13">
    <name type="scientific">Alloalcanivorax gelatiniphagus</name>
    <dbReference type="NCBI Taxonomy" id="1194167"/>
    <lineage>
        <taxon>Bacteria</taxon>
        <taxon>Pseudomonadati</taxon>
        <taxon>Pseudomonadota</taxon>
        <taxon>Gammaproteobacteria</taxon>
        <taxon>Oceanospirillales</taxon>
        <taxon>Alcanivoracaceae</taxon>
        <taxon>Alloalcanivorax</taxon>
    </lineage>
</organism>
<protein>
    <submittedName>
        <fullName evidence="12">Cation diffusion facilitator family transporter</fullName>
    </submittedName>
</protein>
<evidence type="ECO:0000313" key="12">
    <source>
        <dbReference type="EMBL" id="TMW11985.1"/>
    </source>
</evidence>
<evidence type="ECO:0000256" key="9">
    <source>
        <dbReference type="SAM" id="Phobius"/>
    </source>
</evidence>
<dbReference type="InterPro" id="IPR058533">
    <property type="entry name" value="Cation_efflux_TM"/>
</dbReference>
<accession>A0ABY2XKA4</accession>
<comment type="subcellular location">
    <subcellularLocation>
        <location evidence="1">Membrane</location>
        <topology evidence="1">Multi-pass membrane protein</topology>
    </subcellularLocation>
</comment>
<keyword evidence="4" id="KW-0410">Iron transport</keyword>
<gene>
    <name evidence="12" type="ORF">FGS76_13255</name>
</gene>
<keyword evidence="10" id="KW-0732">Signal</keyword>
<feature type="domain" description="Cation efflux protein transmembrane" evidence="11">
    <location>
        <begin position="8"/>
        <end position="209"/>
    </location>
</feature>
<evidence type="ECO:0000256" key="3">
    <source>
        <dbReference type="ARBA" id="ARBA00022448"/>
    </source>
</evidence>
<evidence type="ECO:0000256" key="1">
    <source>
        <dbReference type="ARBA" id="ARBA00004141"/>
    </source>
</evidence>
<dbReference type="NCBIfam" id="TIGR01297">
    <property type="entry name" value="CDF"/>
    <property type="match status" value="1"/>
</dbReference>
<evidence type="ECO:0000256" key="4">
    <source>
        <dbReference type="ARBA" id="ARBA00022496"/>
    </source>
</evidence>
<reference evidence="12 13" key="1">
    <citation type="submission" date="2019-05" db="EMBL/GenBank/DDBJ databases">
        <title>Genome of Alcanivorax gelatiniphagus, an oil degrading marine bacteria.</title>
        <authorList>
            <person name="Kwon K.K."/>
        </authorList>
    </citation>
    <scope>NUCLEOTIDE SEQUENCE [LARGE SCALE GENOMIC DNA]</scope>
    <source>
        <strain evidence="12 13">MEBiC 08158</strain>
    </source>
</reference>
<evidence type="ECO:0000256" key="10">
    <source>
        <dbReference type="SAM" id="SignalP"/>
    </source>
</evidence>
<keyword evidence="8 9" id="KW-0472">Membrane</keyword>
<keyword evidence="6" id="KW-0406">Ion transport</keyword>
<feature type="transmembrane region" description="Helical" evidence="9">
    <location>
        <begin position="108"/>
        <end position="128"/>
    </location>
</feature>
<keyword evidence="13" id="KW-1185">Reference proteome</keyword>
<keyword evidence="7 9" id="KW-1133">Transmembrane helix</keyword>
<dbReference type="PANTHER" id="PTHR43840:SF15">
    <property type="entry name" value="MITOCHONDRIAL METAL TRANSPORTER 1-RELATED"/>
    <property type="match status" value="1"/>
</dbReference>
<comment type="caution">
    <text evidence="12">The sequence shown here is derived from an EMBL/GenBank/DDBJ whole genome shotgun (WGS) entry which is preliminary data.</text>
</comment>
<evidence type="ECO:0000256" key="7">
    <source>
        <dbReference type="ARBA" id="ARBA00022989"/>
    </source>
</evidence>
<feature type="transmembrane region" description="Helical" evidence="9">
    <location>
        <begin position="41"/>
        <end position="61"/>
    </location>
</feature>
<dbReference type="Gene3D" id="1.20.1510.10">
    <property type="entry name" value="Cation efflux protein transmembrane domain"/>
    <property type="match status" value="1"/>
</dbReference>
<evidence type="ECO:0000256" key="8">
    <source>
        <dbReference type="ARBA" id="ARBA00023136"/>
    </source>
</evidence>
<keyword evidence="6" id="KW-0864">Zinc transport</keyword>
<feature type="signal peptide" evidence="10">
    <location>
        <begin position="1"/>
        <end position="25"/>
    </location>
</feature>
<keyword evidence="6" id="KW-0862">Zinc</keyword>
<evidence type="ECO:0000256" key="2">
    <source>
        <dbReference type="ARBA" id="ARBA00010212"/>
    </source>
</evidence>
<keyword evidence="5 9" id="KW-0812">Transmembrane</keyword>
<feature type="transmembrane region" description="Helical" evidence="9">
    <location>
        <begin position="149"/>
        <end position="171"/>
    </location>
</feature>
<dbReference type="PANTHER" id="PTHR43840">
    <property type="entry name" value="MITOCHONDRIAL METAL TRANSPORTER 1-RELATED"/>
    <property type="match status" value="1"/>
</dbReference>
<evidence type="ECO:0000259" key="11">
    <source>
        <dbReference type="Pfam" id="PF01545"/>
    </source>
</evidence>
<evidence type="ECO:0000256" key="5">
    <source>
        <dbReference type="ARBA" id="ARBA00022692"/>
    </source>
</evidence>
<comment type="similarity">
    <text evidence="2">Belongs to the cation diffusion facilitator (CDF) transporter (TC 2.A.4) family. FieF subfamily.</text>
</comment>
<proteinExistence type="inferred from homology"/>
<feature type="transmembrane region" description="Helical" evidence="9">
    <location>
        <begin position="177"/>
        <end position="198"/>
    </location>
</feature>
<dbReference type="RefSeq" id="WP_138773130.1">
    <property type="nucleotide sequence ID" value="NZ_JBHSSX010000049.1"/>
</dbReference>
<dbReference type="Proteomes" id="UP000739180">
    <property type="component" value="Unassembled WGS sequence"/>
</dbReference>
<keyword evidence="4" id="KW-0408">Iron</keyword>